<evidence type="ECO:0000313" key="2">
    <source>
        <dbReference type="Proteomes" id="UP000321168"/>
    </source>
</evidence>
<sequence length="754" mass="82838">MSFSFLIKICRQIKFIALSLSIPFTSFYVWGQSGPCDSLFINMEVTDGPESLILSNVLFQNDFENPKHTNFVNCSPDFAQNLVSSLYGDIFDQQWTVETIQINGPENQYQDPQGIGGNYCLGMLGRIQDDKIAITIDRKDLDLINLRLNVSAIDVPRCGGPFGVDIPKFNFKLYDTPSGIWDFNNRGSLLDEEEAEGTTPGITPFIFNWAEIDLHFNAEDASAKHVTLLIDQIHQSGYAALDNFLVSSSTDSNKFTNQLTVLEGDTAWLIGSSTKDVIKNATISSSIGTASIDAATGEWYWEFVAIDGPDESQMVSVSIENDCEIEEFEFILTVKNVAPTVASNENIISTCGLANGTGTFFDPGRDTVTLASNLGNISYDIGKEGSWSWTSNNLNPNVDSLLILYATDSDGASDSLVIPILHQHPPIIINETISGSCPRVGLGSINLTVSGGCPPYSFLWNFGDTTANIDSVEIGMYWVKVTDKYGKTENKIFNVPNNNTLELTNNGDKIVYKGYLPLACDTLMVEASGGKPPYTLNWSNGSTESEIVVCPDSSKSFVATVTDSKGCTATSIQELCVDDIQVYDNGTAVPNRVYLTHKYFINRNLYTKTVIVHPSAVSHHLAHGDLLGAKGSMRCLFNKVVINEDEVLDDPFENDALIDHCVAFPNPFNPSFTLRIDASKSGNASIEVYDKHFILREKKSVELTAGISAEFNLGSELREGRSYVVKIVTKSDVFYHRLYKSGDACPTNQSSLEH</sequence>
<dbReference type="Proteomes" id="UP000321168">
    <property type="component" value="Unassembled WGS sequence"/>
</dbReference>
<keyword evidence="2" id="KW-1185">Reference proteome</keyword>
<protein>
    <recommendedName>
        <fullName evidence="3">PKD domain-containing protein</fullName>
    </recommendedName>
</protein>
<comment type="caution">
    <text evidence="1">The sequence shown here is derived from an EMBL/GenBank/DDBJ whole genome shotgun (WGS) entry which is preliminary data.</text>
</comment>
<gene>
    <name evidence="1" type="ORF">FRX97_11080</name>
</gene>
<dbReference type="Pfam" id="PF13573">
    <property type="entry name" value="SprB"/>
    <property type="match status" value="1"/>
</dbReference>
<reference evidence="1 2" key="1">
    <citation type="submission" date="2019-08" db="EMBL/GenBank/DDBJ databases">
        <title>Genome of Luteibaculum oceani JCM 18817.</title>
        <authorList>
            <person name="Bowman J.P."/>
        </authorList>
    </citation>
    <scope>NUCLEOTIDE SEQUENCE [LARGE SCALE GENOMIC DNA]</scope>
    <source>
        <strain evidence="1 2">JCM 18817</strain>
    </source>
</reference>
<dbReference type="AlphaFoldDB" id="A0A5C6USU0"/>
<organism evidence="1 2">
    <name type="scientific">Luteibaculum oceani</name>
    <dbReference type="NCBI Taxonomy" id="1294296"/>
    <lineage>
        <taxon>Bacteria</taxon>
        <taxon>Pseudomonadati</taxon>
        <taxon>Bacteroidota</taxon>
        <taxon>Flavobacteriia</taxon>
        <taxon>Flavobacteriales</taxon>
        <taxon>Luteibaculaceae</taxon>
        <taxon>Luteibaculum</taxon>
    </lineage>
</organism>
<evidence type="ECO:0008006" key="3">
    <source>
        <dbReference type="Google" id="ProtNLM"/>
    </source>
</evidence>
<dbReference type="OrthoDB" id="5500612at2"/>
<dbReference type="InterPro" id="IPR025667">
    <property type="entry name" value="SprB_repeat"/>
</dbReference>
<proteinExistence type="predicted"/>
<dbReference type="Gene3D" id="2.60.40.740">
    <property type="match status" value="1"/>
</dbReference>
<accession>A0A5C6USU0</accession>
<dbReference type="EMBL" id="VORB01000011">
    <property type="protein sequence ID" value="TXC76049.1"/>
    <property type="molecule type" value="Genomic_DNA"/>
</dbReference>
<evidence type="ECO:0000313" key="1">
    <source>
        <dbReference type="EMBL" id="TXC76049.1"/>
    </source>
</evidence>
<name>A0A5C6USU0_9FLAO</name>